<gene>
    <name evidence="1" type="ORF">RRG08_031938</name>
</gene>
<dbReference type="AlphaFoldDB" id="A0AAE1DYJ9"/>
<accession>A0AAE1DYJ9</accession>
<proteinExistence type="predicted"/>
<name>A0AAE1DYJ9_9GAST</name>
<evidence type="ECO:0000313" key="2">
    <source>
        <dbReference type="Proteomes" id="UP001283361"/>
    </source>
</evidence>
<comment type="caution">
    <text evidence="1">The sequence shown here is derived from an EMBL/GenBank/DDBJ whole genome shotgun (WGS) entry which is preliminary data.</text>
</comment>
<dbReference type="Proteomes" id="UP001283361">
    <property type="component" value="Unassembled WGS sequence"/>
</dbReference>
<reference evidence="1" key="1">
    <citation type="journal article" date="2023" name="G3 (Bethesda)">
        <title>A reference genome for the long-term kleptoplast-retaining sea slug Elysia crispata morphotype clarki.</title>
        <authorList>
            <person name="Eastman K.E."/>
            <person name="Pendleton A.L."/>
            <person name="Shaikh M.A."/>
            <person name="Suttiyut T."/>
            <person name="Ogas R."/>
            <person name="Tomko P."/>
            <person name="Gavelis G."/>
            <person name="Widhalm J.R."/>
            <person name="Wisecaver J.H."/>
        </authorList>
    </citation>
    <scope>NUCLEOTIDE SEQUENCE</scope>
    <source>
        <strain evidence="1">ECLA1</strain>
    </source>
</reference>
<dbReference type="EMBL" id="JAWDGP010001847">
    <property type="protein sequence ID" value="KAK3787709.1"/>
    <property type="molecule type" value="Genomic_DNA"/>
</dbReference>
<sequence>MQIVTWSALLAKSNEDSDMSTLPMVISRTHSTACQTRWNGLRFEISSKQKNSSHRKHEGRKTVAVTRLIVNAIPDERLLSKGDNSRAVSQKRPRLHSIKVFSVRGINPAISSSLRYSLPLLSPVIYTDRRTQCAAGLPVPLICFSVNVLWGGGLHQAIPSIPFLFKNFSRSFTLKYQHGNTAPSPHDIQSTANQNVIWWEWPGFYTLPQGSQS</sequence>
<evidence type="ECO:0000313" key="1">
    <source>
        <dbReference type="EMBL" id="KAK3787709.1"/>
    </source>
</evidence>
<organism evidence="1 2">
    <name type="scientific">Elysia crispata</name>
    <name type="common">lettuce slug</name>
    <dbReference type="NCBI Taxonomy" id="231223"/>
    <lineage>
        <taxon>Eukaryota</taxon>
        <taxon>Metazoa</taxon>
        <taxon>Spiralia</taxon>
        <taxon>Lophotrochozoa</taxon>
        <taxon>Mollusca</taxon>
        <taxon>Gastropoda</taxon>
        <taxon>Heterobranchia</taxon>
        <taxon>Euthyneura</taxon>
        <taxon>Panpulmonata</taxon>
        <taxon>Sacoglossa</taxon>
        <taxon>Placobranchoidea</taxon>
        <taxon>Plakobranchidae</taxon>
        <taxon>Elysia</taxon>
    </lineage>
</organism>
<keyword evidence="2" id="KW-1185">Reference proteome</keyword>
<protein>
    <submittedName>
        <fullName evidence="1">Uncharacterized protein</fullName>
    </submittedName>
</protein>